<protein>
    <recommendedName>
        <fullName evidence="2">DUF6287 domain-containing protein</fullName>
    </recommendedName>
</protein>
<accession>A0A0E4H3D7</accession>
<dbReference type="InterPro" id="IPR046254">
    <property type="entry name" value="DUF6287"/>
</dbReference>
<proteinExistence type="predicted"/>
<organism evidence="3 4">
    <name type="scientific">Streptococcus varani</name>
    <dbReference type="NCBI Taxonomy" id="1608583"/>
    <lineage>
        <taxon>Bacteria</taxon>
        <taxon>Bacillati</taxon>
        <taxon>Bacillota</taxon>
        <taxon>Bacilli</taxon>
        <taxon>Lactobacillales</taxon>
        <taxon>Streptococcaceae</taxon>
        <taxon>Streptococcus</taxon>
    </lineage>
</organism>
<sequence precursor="true">MRKRRRSVELVFGLGLTLLIALTMIVWTMERADENSPRQAPSPESKSQTVANETHEVESTEVVNQVQISSSVTTPPISEEAPVLASSNLAGMQLDQVMAGDFSSMEGLWVNGDGNTLRFDSRGLIDGAGQIQGLKASSNGTARGYLAAA</sequence>
<evidence type="ECO:0000313" key="4">
    <source>
        <dbReference type="Proteomes" id="UP000198604"/>
    </source>
</evidence>
<feature type="region of interest" description="Disordered" evidence="1">
    <location>
        <begin position="33"/>
        <end position="80"/>
    </location>
</feature>
<evidence type="ECO:0000259" key="2">
    <source>
        <dbReference type="Pfam" id="PF19804"/>
    </source>
</evidence>
<evidence type="ECO:0000313" key="3">
    <source>
        <dbReference type="EMBL" id="CQR23985.1"/>
    </source>
</evidence>
<reference evidence="4" key="1">
    <citation type="submission" date="2015-03" db="EMBL/GenBank/DDBJ databases">
        <authorList>
            <person name="Urmite Genomes"/>
        </authorList>
    </citation>
    <scope>NUCLEOTIDE SEQUENCE [LARGE SCALE GENOMIC DNA]</scope>
    <source>
        <strain evidence="4">FF10</strain>
    </source>
</reference>
<keyword evidence="4" id="KW-1185">Reference proteome</keyword>
<dbReference type="OrthoDB" id="2136578at2"/>
<feature type="domain" description="DUF6287" evidence="2">
    <location>
        <begin position="91"/>
        <end position="123"/>
    </location>
</feature>
<dbReference type="Pfam" id="PF19804">
    <property type="entry name" value="DUF6287"/>
    <property type="match status" value="1"/>
</dbReference>
<name>A0A0E4H3D7_9STRE</name>
<gene>
    <name evidence="3" type="ORF">BN1356_00357</name>
</gene>
<feature type="compositionally biased region" description="Polar residues" evidence="1">
    <location>
        <begin position="61"/>
        <end position="76"/>
    </location>
</feature>
<feature type="compositionally biased region" description="Polar residues" evidence="1">
    <location>
        <begin position="37"/>
        <end position="52"/>
    </location>
</feature>
<dbReference type="Proteomes" id="UP000198604">
    <property type="component" value="Unassembled WGS sequence"/>
</dbReference>
<dbReference type="RefSeq" id="WP_093649703.1">
    <property type="nucleotide sequence ID" value="NZ_CTEN01000001.1"/>
</dbReference>
<dbReference type="EMBL" id="CTEN01000001">
    <property type="protein sequence ID" value="CQR23985.1"/>
    <property type="molecule type" value="Genomic_DNA"/>
</dbReference>
<dbReference type="AlphaFoldDB" id="A0A0E4H3D7"/>
<evidence type="ECO:0000256" key="1">
    <source>
        <dbReference type="SAM" id="MobiDB-lite"/>
    </source>
</evidence>